<dbReference type="PATRIC" id="fig|28128.5.peg.892"/>
<gene>
    <name evidence="1" type="ORF">HMPREF3226_00885</name>
</gene>
<dbReference type="OrthoDB" id="1347735at2"/>
<evidence type="ECO:0000313" key="1">
    <source>
        <dbReference type="EMBL" id="KXA41248.1"/>
    </source>
</evidence>
<comment type="caution">
    <text evidence="1">The sequence shown here is derived from an EMBL/GenBank/DDBJ whole genome shotgun (WGS) entry which is preliminary data.</text>
</comment>
<reference evidence="2" key="1">
    <citation type="submission" date="2016-01" db="EMBL/GenBank/DDBJ databases">
        <authorList>
            <person name="Mitreva M."/>
            <person name="Pepin K.H."/>
            <person name="Mihindukulasuriya K.A."/>
            <person name="Fulton R."/>
            <person name="Fronick C."/>
            <person name="O'Laughlin M."/>
            <person name="Miner T."/>
            <person name="Herter B."/>
            <person name="Rosa B.A."/>
            <person name="Cordes M."/>
            <person name="Tomlinson C."/>
            <person name="Wollam A."/>
            <person name="Palsikar V.B."/>
            <person name="Mardis E.R."/>
            <person name="Wilson R.K."/>
        </authorList>
    </citation>
    <scope>NUCLEOTIDE SEQUENCE [LARGE SCALE GENOMIC DNA]</scope>
    <source>
        <strain evidence="2">MJR7716</strain>
    </source>
</reference>
<keyword evidence="2" id="KW-1185">Reference proteome</keyword>
<dbReference type="InterPro" id="IPR025506">
    <property type="entry name" value="Abi_alpha"/>
</dbReference>
<evidence type="ECO:0000313" key="2">
    <source>
        <dbReference type="Proteomes" id="UP000070533"/>
    </source>
</evidence>
<protein>
    <recommendedName>
        <fullName evidence="3">DUF4393 domain-containing protein</fullName>
    </recommendedName>
</protein>
<dbReference type="EMBL" id="LRQG01000054">
    <property type="protein sequence ID" value="KXA41248.1"/>
    <property type="molecule type" value="Genomic_DNA"/>
</dbReference>
<organism evidence="1 2">
    <name type="scientific">Prevotella corporis</name>
    <dbReference type="NCBI Taxonomy" id="28128"/>
    <lineage>
        <taxon>Bacteria</taxon>
        <taxon>Pseudomonadati</taxon>
        <taxon>Bacteroidota</taxon>
        <taxon>Bacteroidia</taxon>
        <taxon>Bacteroidales</taxon>
        <taxon>Prevotellaceae</taxon>
        <taxon>Prevotella</taxon>
    </lineage>
</organism>
<proteinExistence type="predicted"/>
<dbReference type="AlphaFoldDB" id="A0A133QEI0"/>
<name>A0A133QEI0_9BACT</name>
<sequence length="262" mass="30125">MPGLRNIEEYMDLIKDLGIEVYKDAARPAVSEVGAVAGRTVKALLAPIRGFLWCWEKIEDYVEKEVQKRLEKVPEERLKSPDPEIAVPLLQSLTYTAQNETLREMYIALLANSMDISKENVVHPSYVDIIKKMNRLDALLFEKLSKTRGYVMAINPRIAINGTNKIYTNALPEWYLGWTIDGYDEFAVSASLIRMSKFGILELMYDRTIIEANYSALRQTTFLEQVLDGYKNAYPQQQLKIETTDSVVYVNEYGKQFREACR</sequence>
<dbReference type="Proteomes" id="UP000070533">
    <property type="component" value="Unassembled WGS sequence"/>
</dbReference>
<dbReference type="STRING" id="28128.HMPREF3226_00885"/>
<dbReference type="Pfam" id="PF14337">
    <property type="entry name" value="Abi_alpha"/>
    <property type="match status" value="1"/>
</dbReference>
<accession>A0A133QEI0</accession>
<evidence type="ECO:0008006" key="3">
    <source>
        <dbReference type="Google" id="ProtNLM"/>
    </source>
</evidence>